<gene>
    <name evidence="2" type="ORF">M8523_09630</name>
</gene>
<proteinExistence type="predicted"/>
<organism evidence="2 3">
    <name type="scientific">Lichenifustis flavocetrariae</name>
    <dbReference type="NCBI Taxonomy" id="2949735"/>
    <lineage>
        <taxon>Bacteria</taxon>
        <taxon>Pseudomonadati</taxon>
        <taxon>Pseudomonadota</taxon>
        <taxon>Alphaproteobacteria</taxon>
        <taxon>Hyphomicrobiales</taxon>
        <taxon>Lichenihabitantaceae</taxon>
        <taxon>Lichenifustis</taxon>
    </lineage>
</organism>
<dbReference type="RefSeq" id="WP_282584649.1">
    <property type="nucleotide sequence ID" value="NZ_JAMOIM010000005.1"/>
</dbReference>
<accession>A0AA42CJN5</accession>
<dbReference type="SUPFAM" id="SSF53850">
    <property type="entry name" value="Periplasmic binding protein-like II"/>
    <property type="match status" value="1"/>
</dbReference>
<evidence type="ECO:0000313" key="2">
    <source>
        <dbReference type="EMBL" id="MCW6508281.1"/>
    </source>
</evidence>
<dbReference type="PANTHER" id="PTHR30222:SF17">
    <property type="entry name" value="SPERMIDINE_PUTRESCINE-BINDING PERIPLASMIC PROTEIN"/>
    <property type="match status" value="1"/>
</dbReference>
<dbReference type="Proteomes" id="UP001165667">
    <property type="component" value="Unassembled WGS sequence"/>
</dbReference>
<name>A0AA42CJN5_9HYPH</name>
<dbReference type="Gene3D" id="3.40.190.10">
    <property type="entry name" value="Periplasmic binding protein-like II"/>
    <property type="match status" value="2"/>
</dbReference>
<comment type="caution">
    <text evidence="2">The sequence shown here is derived from an EMBL/GenBank/DDBJ whole genome shotgun (WGS) entry which is preliminary data.</text>
</comment>
<evidence type="ECO:0000256" key="1">
    <source>
        <dbReference type="ARBA" id="ARBA00022729"/>
    </source>
</evidence>
<sequence>MGDSRPHLRVLGTEITLIEPLRRMAEEELGLSLSFEVLDFMSAQRKAALEPDSFDIYDQCFHNLDIVWFWRAIQPIELARITRWPEMSPLTTQGRISPLASFGRGENPVRMLYVQPDLSLAERETSRISMLPTVHNLDAFAYAPDLFASRAVDEVSWAWLFDPEVKGRLFLVDEPGIGVFDAALAFEARGEIGFQDIGNMTIAEIDALMALLWARRKEGMFAGLWQTAQQAADAMLAGRAGIGSMWSPGAARLRQAGRAVIEAVPREGYRAWHSGMCLSSRLSGPLLDAAYRYLNWWLDGQPGALLARQGFYMSVPGPVRNAMMPAEWDYWYGGKAASVDISGIDGRPMVAAGTSRPGGSYWQRAEHINVWNTTMDEYNYLARHWSQFAETFA</sequence>
<keyword evidence="1" id="KW-0732">Signal</keyword>
<evidence type="ECO:0000313" key="3">
    <source>
        <dbReference type="Proteomes" id="UP001165667"/>
    </source>
</evidence>
<dbReference type="PANTHER" id="PTHR30222">
    <property type="entry name" value="SPERMIDINE/PUTRESCINE-BINDING PERIPLASMIC PROTEIN"/>
    <property type="match status" value="1"/>
</dbReference>
<protein>
    <submittedName>
        <fullName evidence="2">Extracellular solute-binding protein</fullName>
    </submittedName>
</protein>
<dbReference type="AlphaFoldDB" id="A0AA42CJN5"/>
<keyword evidence="3" id="KW-1185">Reference proteome</keyword>
<dbReference type="EMBL" id="JAMOIM010000005">
    <property type="protein sequence ID" value="MCW6508281.1"/>
    <property type="molecule type" value="Genomic_DNA"/>
</dbReference>
<reference evidence="2" key="1">
    <citation type="submission" date="2022-05" db="EMBL/GenBank/DDBJ databases">
        <authorList>
            <person name="Pankratov T."/>
        </authorList>
    </citation>
    <scope>NUCLEOTIDE SEQUENCE</scope>
    <source>
        <strain evidence="2">BP6-180914</strain>
    </source>
</reference>